<evidence type="ECO:0000256" key="2">
    <source>
        <dbReference type="SAM" id="Phobius"/>
    </source>
</evidence>
<keyword evidence="4" id="KW-1185">Reference proteome</keyword>
<feature type="region of interest" description="Disordered" evidence="1">
    <location>
        <begin position="1"/>
        <end position="32"/>
    </location>
</feature>
<dbReference type="EMBL" id="BAAANL010000001">
    <property type="protein sequence ID" value="GAA1848088.1"/>
    <property type="molecule type" value="Genomic_DNA"/>
</dbReference>
<accession>A0ABP4Z9Y1</accession>
<evidence type="ECO:0000256" key="1">
    <source>
        <dbReference type="SAM" id="MobiDB-lite"/>
    </source>
</evidence>
<keyword evidence="2" id="KW-0472">Membrane</keyword>
<feature type="transmembrane region" description="Helical" evidence="2">
    <location>
        <begin position="40"/>
        <end position="58"/>
    </location>
</feature>
<gene>
    <name evidence="3" type="ORF">GCM10009751_00260</name>
</gene>
<dbReference type="InterPro" id="IPR025338">
    <property type="entry name" value="DUF4244"/>
</dbReference>
<protein>
    <recommendedName>
        <fullName evidence="5">DUF4244 domain-containing protein</fullName>
    </recommendedName>
</protein>
<feature type="compositionally biased region" description="Gly residues" evidence="1">
    <location>
        <begin position="14"/>
        <end position="26"/>
    </location>
</feature>
<keyword evidence="2" id="KW-1133">Transmembrane helix</keyword>
<evidence type="ECO:0000313" key="4">
    <source>
        <dbReference type="Proteomes" id="UP001501094"/>
    </source>
</evidence>
<dbReference type="Proteomes" id="UP001501094">
    <property type="component" value="Unassembled WGS sequence"/>
</dbReference>
<dbReference type="RefSeq" id="WP_344098633.1">
    <property type="nucleotide sequence ID" value="NZ_BAAANL010000001.1"/>
</dbReference>
<reference evidence="4" key="1">
    <citation type="journal article" date="2019" name="Int. J. Syst. Evol. Microbiol.">
        <title>The Global Catalogue of Microorganisms (GCM) 10K type strain sequencing project: providing services to taxonomists for standard genome sequencing and annotation.</title>
        <authorList>
            <consortium name="The Broad Institute Genomics Platform"/>
            <consortium name="The Broad Institute Genome Sequencing Center for Infectious Disease"/>
            <person name="Wu L."/>
            <person name="Ma J."/>
        </authorList>
    </citation>
    <scope>NUCLEOTIDE SEQUENCE [LARGE SCALE GENOMIC DNA]</scope>
    <source>
        <strain evidence="4">JCM 14326</strain>
    </source>
</reference>
<proteinExistence type="predicted"/>
<evidence type="ECO:0000313" key="3">
    <source>
        <dbReference type="EMBL" id="GAA1848088.1"/>
    </source>
</evidence>
<dbReference type="Pfam" id="PF14029">
    <property type="entry name" value="DUF4244"/>
    <property type="match status" value="1"/>
</dbReference>
<comment type="caution">
    <text evidence="3">The sequence shown here is derived from an EMBL/GenBank/DDBJ whole genome shotgun (WGS) entry which is preliminary data.</text>
</comment>
<keyword evidence="2" id="KW-0812">Transmembrane</keyword>
<name>A0ABP4Z9Y1_9MICO</name>
<sequence>MKNTKVAAAQGTGSHPGGQRGRGGQGAPRDGEAGMATAEYAIGTLGAAGIAGLLLALLKGGPVKDMLMNLIEQALSIG</sequence>
<evidence type="ECO:0008006" key="5">
    <source>
        <dbReference type="Google" id="ProtNLM"/>
    </source>
</evidence>
<organism evidence="3 4">
    <name type="scientific">Myceligenerans crystallogenes</name>
    <dbReference type="NCBI Taxonomy" id="316335"/>
    <lineage>
        <taxon>Bacteria</taxon>
        <taxon>Bacillati</taxon>
        <taxon>Actinomycetota</taxon>
        <taxon>Actinomycetes</taxon>
        <taxon>Micrococcales</taxon>
        <taxon>Promicromonosporaceae</taxon>
        <taxon>Myceligenerans</taxon>
    </lineage>
</organism>